<evidence type="ECO:0000313" key="3">
    <source>
        <dbReference type="Proteomes" id="UP000625527"/>
    </source>
</evidence>
<dbReference type="Proteomes" id="UP000625527">
    <property type="component" value="Unassembled WGS sequence"/>
</dbReference>
<keyword evidence="3" id="KW-1185">Reference proteome</keyword>
<accession>A0ABR9MVA6</accession>
<gene>
    <name evidence="2" type="ORF">IHE71_03600</name>
</gene>
<dbReference type="Pfam" id="PF18593">
    <property type="entry name" value="CdiI_2"/>
    <property type="match status" value="1"/>
</dbReference>
<name>A0ABR9MVA6_9MICO</name>
<comment type="caution">
    <text evidence="2">The sequence shown here is derived from an EMBL/GenBank/DDBJ whole genome shotgun (WGS) entry which is preliminary data.</text>
</comment>
<protein>
    <recommendedName>
        <fullName evidence="1">CdiI immunity protein domain-containing protein</fullName>
    </recommendedName>
</protein>
<dbReference type="RefSeq" id="WP_192861362.1">
    <property type="nucleotide sequence ID" value="NZ_JADAQT010000048.1"/>
</dbReference>
<sequence>MNEIRYLASTYFHPDYDLEANSPVGVVVKFREAESSATISALRREIVQLLSDERDDNALAAAWLNLAGAAYDPRSDDLTFREWFSEIVKVLDGRR</sequence>
<organism evidence="2 3">
    <name type="scientific">Myceligenerans pegani</name>
    <dbReference type="NCBI Taxonomy" id="2776917"/>
    <lineage>
        <taxon>Bacteria</taxon>
        <taxon>Bacillati</taxon>
        <taxon>Actinomycetota</taxon>
        <taxon>Actinomycetes</taxon>
        <taxon>Micrococcales</taxon>
        <taxon>Promicromonosporaceae</taxon>
        <taxon>Myceligenerans</taxon>
    </lineage>
</organism>
<proteinExistence type="predicted"/>
<evidence type="ECO:0000259" key="1">
    <source>
        <dbReference type="Pfam" id="PF18593"/>
    </source>
</evidence>
<dbReference type="EMBL" id="JADAQT010000048">
    <property type="protein sequence ID" value="MBE1874793.1"/>
    <property type="molecule type" value="Genomic_DNA"/>
</dbReference>
<evidence type="ECO:0000313" key="2">
    <source>
        <dbReference type="EMBL" id="MBE1874793.1"/>
    </source>
</evidence>
<feature type="domain" description="CdiI immunity protein" evidence="1">
    <location>
        <begin position="2"/>
        <end position="89"/>
    </location>
</feature>
<reference evidence="2 3" key="1">
    <citation type="submission" date="2020-10" db="EMBL/GenBank/DDBJ databases">
        <title>Myceligenerans pegani sp. nov., an endophytic actinomycete isolated from Peganum harmala L. in Xinjiang, China.</title>
        <authorList>
            <person name="Xin L."/>
        </authorList>
    </citation>
    <scope>NUCLEOTIDE SEQUENCE [LARGE SCALE GENOMIC DNA]</scope>
    <source>
        <strain evidence="2 3">TRM65318</strain>
    </source>
</reference>
<dbReference type="InterPro" id="IPR041129">
    <property type="entry name" value="CdiI_2"/>
</dbReference>